<comment type="caution">
    <text evidence="1">The sequence shown here is derived from an EMBL/GenBank/DDBJ whole genome shotgun (WGS) entry which is preliminary data.</text>
</comment>
<gene>
    <name evidence="1" type="ORF">AK812_SmicGene45581</name>
</gene>
<reference evidence="1 2" key="1">
    <citation type="submission" date="2016-02" db="EMBL/GenBank/DDBJ databases">
        <title>Genome analysis of coral dinoflagellate symbionts highlights evolutionary adaptations to a symbiotic lifestyle.</title>
        <authorList>
            <person name="Aranda M."/>
            <person name="Li Y."/>
            <person name="Liew Y.J."/>
            <person name="Baumgarten S."/>
            <person name="Simakov O."/>
            <person name="Wilson M."/>
            <person name="Piel J."/>
            <person name="Ashoor H."/>
            <person name="Bougouffa S."/>
            <person name="Bajic V.B."/>
            <person name="Ryu T."/>
            <person name="Ravasi T."/>
            <person name="Bayer T."/>
            <person name="Micklem G."/>
            <person name="Kim H."/>
            <person name="Bhak J."/>
            <person name="Lajeunesse T.C."/>
            <person name="Voolstra C.R."/>
        </authorList>
    </citation>
    <scope>NUCLEOTIDE SEQUENCE [LARGE SCALE GENOMIC DNA]</scope>
    <source>
        <strain evidence="1 2">CCMP2467</strain>
    </source>
</reference>
<protein>
    <submittedName>
        <fullName evidence="1">Uncharacterized protein</fullName>
    </submittedName>
</protein>
<organism evidence="1 2">
    <name type="scientific">Symbiodinium microadriaticum</name>
    <name type="common">Dinoflagellate</name>
    <name type="synonym">Zooxanthella microadriatica</name>
    <dbReference type="NCBI Taxonomy" id="2951"/>
    <lineage>
        <taxon>Eukaryota</taxon>
        <taxon>Sar</taxon>
        <taxon>Alveolata</taxon>
        <taxon>Dinophyceae</taxon>
        <taxon>Suessiales</taxon>
        <taxon>Symbiodiniaceae</taxon>
        <taxon>Symbiodinium</taxon>
    </lineage>
</organism>
<dbReference type="Proteomes" id="UP000186817">
    <property type="component" value="Unassembled WGS sequence"/>
</dbReference>
<evidence type="ECO:0000313" key="2">
    <source>
        <dbReference type="Proteomes" id="UP000186817"/>
    </source>
</evidence>
<accession>A0A1Q9BVP4</accession>
<evidence type="ECO:0000313" key="1">
    <source>
        <dbReference type="EMBL" id="OLP74783.1"/>
    </source>
</evidence>
<dbReference type="EMBL" id="LSRX01003213">
    <property type="protein sequence ID" value="OLP74783.1"/>
    <property type="molecule type" value="Genomic_DNA"/>
</dbReference>
<feature type="non-terminal residue" evidence="1">
    <location>
        <position position="31"/>
    </location>
</feature>
<keyword evidence="2" id="KW-1185">Reference proteome</keyword>
<name>A0A1Q9BVP4_SYMMI</name>
<dbReference type="AlphaFoldDB" id="A0A1Q9BVP4"/>
<proteinExistence type="predicted"/>
<sequence length="31" mass="3627">MLKRREYAASHHIIAPRSFSNERAQNSVMLL</sequence>